<evidence type="ECO:0000313" key="2">
    <source>
        <dbReference type="Proteomes" id="UP000195840"/>
    </source>
</evidence>
<evidence type="ECO:0008006" key="3">
    <source>
        <dbReference type="Google" id="ProtNLM"/>
    </source>
</evidence>
<sequence>MSDMSQLLILFLYTLTFKAAGLLAAHIHPNHLQGVSSSGFACWPPTCNSKFFGHVSGDHQIKRLTWLVYQQL</sequence>
<comment type="caution">
    <text evidence="1">The sequence shown here is derived from an EMBL/GenBank/DDBJ whole genome shotgun (WGS) entry which is preliminary data.</text>
</comment>
<protein>
    <recommendedName>
        <fullName evidence="3">Secreted protein</fullName>
    </recommendedName>
</protein>
<gene>
    <name evidence="1" type="ORF">CBW52_21200</name>
</gene>
<name>A0AB73NFT1_YERKR</name>
<reference evidence="1 2" key="1">
    <citation type="submission" date="2017-05" db="EMBL/GenBank/DDBJ databases">
        <title>Whole genome sequencing of Yersinia kristensenii.</title>
        <authorList>
            <person name="Campioni F."/>
        </authorList>
    </citation>
    <scope>NUCLEOTIDE SEQUENCE [LARGE SCALE GENOMIC DNA]</scope>
    <source>
        <strain evidence="1 2">CFSAN060538</strain>
    </source>
</reference>
<dbReference type="Proteomes" id="UP000195840">
    <property type="component" value="Unassembled WGS sequence"/>
</dbReference>
<dbReference type="AlphaFoldDB" id="A0AB73NFT1"/>
<organism evidence="1 2">
    <name type="scientific">Yersinia kristensenii</name>
    <dbReference type="NCBI Taxonomy" id="28152"/>
    <lineage>
        <taxon>Bacteria</taxon>
        <taxon>Pseudomonadati</taxon>
        <taxon>Pseudomonadota</taxon>
        <taxon>Gammaproteobacteria</taxon>
        <taxon>Enterobacterales</taxon>
        <taxon>Yersiniaceae</taxon>
        <taxon>Yersinia</taxon>
    </lineage>
</organism>
<keyword evidence="2" id="KW-1185">Reference proteome</keyword>
<proteinExistence type="predicted"/>
<accession>A0AB73NFT1</accession>
<evidence type="ECO:0000313" key="1">
    <source>
        <dbReference type="EMBL" id="OVZ77122.1"/>
    </source>
</evidence>
<dbReference type="EMBL" id="NHOG01000030">
    <property type="protein sequence ID" value="OVZ77122.1"/>
    <property type="molecule type" value="Genomic_DNA"/>
</dbReference>